<keyword evidence="3 5" id="KW-0472">Membrane</keyword>
<keyword evidence="9" id="KW-1185">Reference proteome</keyword>
<dbReference type="PROSITE" id="PS51257">
    <property type="entry name" value="PROKAR_LIPOPROTEIN"/>
    <property type="match status" value="1"/>
</dbReference>
<evidence type="ECO:0000256" key="3">
    <source>
        <dbReference type="ARBA" id="ARBA00023136"/>
    </source>
</evidence>
<dbReference type="Pfam" id="PF00691">
    <property type="entry name" value="OmpA"/>
    <property type="match status" value="1"/>
</dbReference>
<evidence type="ECO:0000256" key="4">
    <source>
        <dbReference type="ARBA" id="ARBA00023237"/>
    </source>
</evidence>
<comment type="caution">
    <text evidence="8">The sequence shown here is derived from an EMBL/GenBank/DDBJ whole genome shotgun (WGS) entry which is preliminary data.</text>
</comment>
<dbReference type="PROSITE" id="PS51123">
    <property type="entry name" value="OMPA_2"/>
    <property type="match status" value="1"/>
</dbReference>
<evidence type="ECO:0000256" key="5">
    <source>
        <dbReference type="PROSITE-ProRule" id="PRU00473"/>
    </source>
</evidence>
<dbReference type="Gene3D" id="3.30.1450.10">
    <property type="match status" value="1"/>
</dbReference>
<dbReference type="InterPro" id="IPR006690">
    <property type="entry name" value="OMPA-like_CS"/>
</dbReference>
<dbReference type="InterPro" id="IPR037873">
    <property type="entry name" value="BamE-like"/>
</dbReference>
<dbReference type="Pfam" id="PF04355">
    <property type="entry name" value="BamE"/>
    <property type="match status" value="1"/>
</dbReference>
<organism evidence="8 9">
    <name type="scientific">Uruburuella suis</name>
    <dbReference type="NCBI Taxonomy" id="252130"/>
    <lineage>
        <taxon>Bacteria</taxon>
        <taxon>Pseudomonadati</taxon>
        <taxon>Pseudomonadota</taxon>
        <taxon>Betaproteobacteria</taxon>
        <taxon>Neisseriales</taxon>
        <taxon>Neisseriaceae</taxon>
        <taxon>Uruburuella</taxon>
    </lineage>
</organism>
<dbReference type="CDD" id="cd07185">
    <property type="entry name" value="OmpA_C-like"/>
    <property type="match status" value="1"/>
</dbReference>
<accession>A0ABY2BXF3</accession>
<name>A0ABY2BXF3_9NEIS</name>
<gene>
    <name evidence="8" type="ORF">EV680_1252</name>
</gene>
<dbReference type="InterPro" id="IPR036737">
    <property type="entry name" value="OmpA-like_sf"/>
</dbReference>
<dbReference type="SUPFAM" id="SSF103088">
    <property type="entry name" value="OmpA-like"/>
    <property type="match status" value="1"/>
</dbReference>
<dbReference type="InterPro" id="IPR006665">
    <property type="entry name" value="OmpA-like"/>
</dbReference>
<dbReference type="PROSITE" id="PS01068">
    <property type="entry name" value="OMPA_1"/>
    <property type="match status" value="1"/>
</dbReference>
<reference evidence="8 9" key="1">
    <citation type="submission" date="2019-03" db="EMBL/GenBank/DDBJ databases">
        <title>Genomic Encyclopedia of Type Strains, Phase IV (KMG-IV): sequencing the most valuable type-strain genomes for metagenomic binning, comparative biology and taxonomic classification.</title>
        <authorList>
            <person name="Goeker M."/>
        </authorList>
    </citation>
    <scope>NUCLEOTIDE SEQUENCE [LARGE SCALE GENOMIC DNA]</scope>
    <source>
        <strain evidence="8 9">DSM 17474</strain>
    </source>
</reference>
<evidence type="ECO:0000256" key="2">
    <source>
        <dbReference type="ARBA" id="ARBA00022729"/>
    </source>
</evidence>
<dbReference type="PRINTS" id="PR01021">
    <property type="entry name" value="OMPADOMAIN"/>
</dbReference>
<evidence type="ECO:0000313" key="9">
    <source>
        <dbReference type="Proteomes" id="UP000294721"/>
    </source>
</evidence>
<dbReference type="PANTHER" id="PTHR30329:SF21">
    <property type="entry name" value="LIPOPROTEIN YIAD-RELATED"/>
    <property type="match status" value="1"/>
</dbReference>
<dbReference type="Gene3D" id="3.30.1330.60">
    <property type="entry name" value="OmpA-like domain"/>
    <property type="match status" value="1"/>
</dbReference>
<protein>
    <submittedName>
        <fullName evidence="8">OmpA family protein</fullName>
    </submittedName>
</protein>
<keyword evidence="4" id="KW-0998">Cell outer membrane</keyword>
<feature type="chain" id="PRO_5045345564" evidence="6">
    <location>
        <begin position="31"/>
        <end position="274"/>
    </location>
</feature>
<evidence type="ECO:0000313" key="8">
    <source>
        <dbReference type="EMBL" id="TCP02332.1"/>
    </source>
</evidence>
<comment type="subcellular location">
    <subcellularLocation>
        <location evidence="1">Cell outer membrane</location>
    </subcellularLocation>
</comment>
<dbReference type="EMBL" id="SLXE01000025">
    <property type="protein sequence ID" value="TCP02332.1"/>
    <property type="molecule type" value="Genomic_DNA"/>
</dbReference>
<keyword evidence="2 6" id="KW-0732">Signal</keyword>
<evidence type="ECO:0000256" key="6">
    <source>
        <dbReference type="SAM" id="SignalP"/>
    </source>
</evidence>
<dbReference type="PANTHER" id="PTHR30329">
    <property type="entry name" value="STATOR ELEMENT OF FLAGELLAR MOTOR COMPLEX"/>
    <property type="match status" value="1"/>
</dbReference>
<dbReference type="InterPro" id="IPR006664">
    <property type="entry name" value="OMP_bac"/>
</dbReference>
<feature type="signal peptide" evidence="6">
    <location>
        <begin position="1"/>
        <end position="30"/>
    </location>
</feature>
<feature type="domain" description="OmpA-like" evidence="7">
    <location>
        <begin position="142"/>
        <end position="270"/>
    </location>
</feature>
<dbReference type="Proteomes" id="UP000294721">
    <property type="component" value="Unassembled WGS sequence"/>
</dbReference>
<dbReference type="InterPro" id="IPR007450">
    <property type="entry name" value="BamE_dom"/>
</dbReference>
<evidence type="ECO:0000259" key="7">
    <source>
        <dbReference type="PROSITE" id="PS51123"/>
    </source>
</evidence>
<proteinExistence type="predicted"/>
<dbReference type="InterPro" id="IPR050330">
    <property type="entry name" value="Bact_OuterMem_StrucFunc"/>
</dbReference>
<evidence type="ECO:0000256" key="1">
    <source>
        <dbReference type="ARBA" id="ARBA00004442"/>
    </source>
</evidence>
<sequence length="274" mass="30171">MKVNQMIKTAFPLLAVALLAACATKSNVKANGTTDEPVWPKPYSVTFDKHRGTFPTQAELAAIEAGMTKDELYKLIGRPHYDEGMFNVREWDYLFHFRTPGQGTDNITTCQYKVIFDKHKFARSFHWRAVDPAEAACPPAAAEARRYTLSADALFAFDKGDAASMNAKGRAELDDLAGKLKSFDRLQSIRVTGYTDYLGSDSYNLALSQQRADTVRQYLIAQGIAAGLIQAHGAGKQQPVKECAHTGSREALIACLQPNRRVEIEVNGSAPVQP</sequence>